<reference evidence="3 4" key="1">
    <citation type="submission" date="2019-02" db="EMBL/GenBank/DDBJ databases">
        <title>Deep-cultivation of Planctomycetes and their phenomic and genomic characterization uncovers novel biology.</title>
        <authorList>
            <person name="Wiegand S."/>
            <person name="Jogler M."/>
            <person name="Boedeker C."/>
            <person name="Pinto D."/>
            <person name="Vollmers J."/>
            <person name="Rivas-Marin E."/>
            <person name="Kohn T."/>
            <person name="Peeters S.H."/>
            <person name="Heuer A."/>
            <person name="Rast P."/>
            <person name="Oberbeckmann S."/>
            <person name="Bunk B."/>
            <person name="Jeske O."/>
            <person name="Meyerdierks A."/>
            <person name="Storesund J.E."/>
            <person name="Kallscheuer N."/>
            <person name="Luecker S."/>
            <person name="Lage O.M."/>
            <person name="Pohl T."/>
            <person name="Merkel B.J."/>
            <person name="Hornburger P."/>
            <person name="Mueller R.-W."/>
            <person name="Bruemmer F."/>
            <person name="Labrenz M."/>
            <person name="Spormann A.M."/>
            <person name="Op den Camp H."/>
            <person name="Overmann J."/>
            <person name="Amann R."/>
            <person name="Jetten M.S.M."/>
            <person name="Mascher T."/>
            <person name="Medema M.H."/>
            <person name="Devos D.P."/>
            <person name="Kaster A.-K."/>
            <person name="Ovreas L."/>
            <person name="Rohde M."/>
            <person name="Galperin M.Y."/>
            <person name="Jogler C."/>
        </authorList>
    </citation>
    <scope>NUCLEOTIDE SEQUENCE [LARGE SCALE GENOMIC DNA]</scope>
    <source>
        <strain evidence="3 4">Pan44</strain>
    </source>
</reference>
<dbReference type="EMBL" id="CP036271">
    <property type="protein sequence ID" value="QDT54172.1"/>
    <property type="molecule type" value="Genomic_DNA"/>
</dbReference>
<protein>
    <submittedName>
        <fullName evidence="3">Uncharacterized protein</fullName>
    </submittedName>
</protein>
<evidence type="ECO:0000313" key="3">
    <source>
        <dbReference type="EMBL" id="QDT54172.1"/>
    </source>
</evidence>
<organism evidence="3 4">
    <name type="scientific">Caulifigura coniformis</name>
    <dbReference type="NCBI Taxonomy" id="2527983"/>
    <lineage>
        <taxon>Bacteria</taxon>
        <taxon>Pseudomonadati</taxon>
        <taxon>Planctomycetota</taxon>
        <taxon>Planctomycetia</taxon>
        <taxon>Planctomycetales</taxon>
        <taxon>Planctomycetaceae</taxon>
        <taxon>Caulifigura</taxon>
    </lineage>
</organism>
<evidence type="ECO:0000313" key="4">
    <source>
        <dbReference type="Proteomes" id="UP000315700"/>
    </source>
</evidence>
<accession>A0A517SDG6</accession>
<evidence type="ECO:0000256" key="1">
    <source>
        <dbReference type="SAM" id="Coils"/>
    </source>
</evidence>
<feature type="compositionally biased region" description="Polar residues" evidence="2">
    <location>
        <begin position="230"/>
        <end position="242"/>
    </location>
</feature>
<feature type="region of interest" description="Disordered" evidence="2">
    <location>
        <begin position="280"/>
        <end position="346"/>
    </location>
</feature>
<dbReference type="KEGG" id="ccos:Pan44_21990"/>
<sequence>MSGRRSRNSSFAVPLRMPILAVLLTAAGCASRGNTELLEANLRHHEDRVAAFERQVSNLQGELASARAEADQLRRELVALGKDGRQEVTEPLSRVAGIQFNSLMTGGRDADGEPGHDVITAVLAPHDKDGDLVKLGGELEIEVLDLTRSGEDRHLGRWKFTADQARELWHSGFLASGYQLDLPVGKAPREGEVILHGRLLTADGRQFDTMCPVTLAATATSGTPGGFTAPASTRPVSATTPADDNVRTGKQEVVTASAEFLETRAERPVEKAGFAKIAAADPVSGPTRPVPPPVDVPAAGRSTDGSSEEAPRPFPGTAVQPDAGAPRPFPATTSDNWTDETIPRLR</sequence>
<dbReference type="AlphaFoldDB" id="A0A517SDG6"/>
<evidence type="ECO:0000256" key="2">
    <source>
        <dbReference type="SAM" id="MobiDB-lite"/>
    </source>
</evidence>
<feature type="region of interest" description="Disordered" evidence="2">
    <location>
        <begin position="224"/>
        <end position="245"/>
    </location>
</feature>
<dbReference type="Proteomes" id="UP000315700">
    <property type="component" value="Chromosome"/>
</dbReference>
<gene>
    <name evidence="3" type="ORF">Pan44_21990</name>
</gene>
<dbReference type="InParanoid" id="A0A517SDG6"/>
<dbReference type="PROSITE" id="PS51257">
    <property type="entry name" value="PROKAR_LIPOPROTEIN"/>
    <property type="match status" value="1"/>
</dbReference>
<feature type="coiled-coil region" evidence="1">
    <location>
        <begin position="35"/>
        <end position="83"/>
    </location>
</feature>
<name>A0A517SDG6_9PLAN</name>
<keyword evidence="1" id="KW-0175">Coiled coil</keyword>
<keyword evidence="4" id="KW-1185">Reference proteome</keyword>
<proteinExistence type="predicted"/>